<dbReference type="GO" id="GO:0009252">
    <property type="term" value="P:peptidoglycan biosynthetic process"/>
    <property type="evidence" value="ECO:0007669"/>
    <property type="project" value="UniProtKB-UniRule"/>
</dbReference>
<dbReference type="Pfam" id="PF26299">
    <property type="entry name" value="MurL_N"/>
    <property type="match status" value="1"/>
</dbReference>
<dbReference type="InterPro" id="IPR043689">
    <property type="entry name" value="MurL"/>
</dbReference>
<keyword evidence="1" id="KW-0961">Cell wall biogenesis/degradation</keyword>
<dbReference type="GO" id="GO:0016855">
    <property type="term" value="F:racemase and epimerase activity, acting on amino acids and derivatives"/>
    <property type="evidence" value="ECO:0007669"/>
    <property type="project" value="UniProtKB-UniRule"/>
</dbReference>
<evidence type="ECO:0000259" key="3">
    <source>
        <dbReference type="Pfam" id="PF26299"/>
    </source>
</evidence>
<dbReference type="Proteomes" id="UP000193978">
    <property type="component" value="Chromosome"/>
</dbReference>
<dbReference type="STRING" id="655015.B1812_02580"/>
<protein>
    <recommendedName>
        <fullName evidence="1">UDP-N-acetyl-alpha-D-muramoyl-L-alanyl-L-glutamate epimerase</fullName>
        <ecNumber evidence="1">5.1.1.23</ecNumber>
    </recommendedName>
    <alternativeName>
        <fullName evidence="1">UDP-MurNAc-L-Ala-L-Glu epimerase</fullName>
    </alternativeName>
</protein>
<organism evidence="4 5">
    <name type="scientific">Methylocystis bryophila</name>
    <dbReference type="NCBI Taxonomy" id="655015"/>
    <lineage>
        <taxon>Bacteria</taxon>
        <taxon>Pseudomonadati</taxon>
        <taxon>Pseudomonadota</taxon>
        <taxon>Alphaproteobacteria</taxon>
        <taxon>Hyphomicrobiales</taxon>
        <taxon>Methylocystaceae</taxon>
        <taxon>Methylocystis</taxon>
    </lineage>
</organism>
<feature type="domain" description="MurL N-terminal" evidence="3">
    <location>
        <begin position="6"/>
        <end position="284"/>
    </location>
</feature>
<keyword evidence="1" id="KW-0413">Isomerase</keyword>
<reference evidence="4 5" key="1">
    <citation type="submission" date="2017-02" db="EMBL/GenBank/DDBJ databases">
        <authorList>
            <person name="Peterson S.W."/>
        </authorList>
    </citation>
    <scope>NUCLEOTIDE SEQUENCE [LARGE SCALE GENOMIC DNA]</scope>
    <source>
        <strain evidence="4 5">S285</strain>
    </source>
</reference>
<comment type="pathway">
    <text evidence="1">Cell wall biogenesis; peptidoglycan biosynthesis.</text>
</comment>
<gene>
    <name evidence="1" type="primary">murL</name>
    <name evidence="4" type="ORF">B1812_02580</name>
</gene>
<dbReference type="EMBL" id="CP019948">
    <property type="protein sequence ID" value="ARN80150.1"/>
    <property type="molecule type" value="Genomic_DNA"/>
</dbReference>
<dbReference type="HAMAP" id="MF_02209">
    <property type="entry name" value="MurL"/>
    <property type="match status" value="1"/>
</dbReference>
<keyword evidence="1" id="KW-0133">Cell shape</keyword>
<evidence type="ECO:0000259" key="2">
    <source>
        <dbReference type="Pfam" id="PF26298"/>
    </source>
</evidence>
<keyword evidence="5" id="KW-1185">Reference proteome</keyword>
<dbReference type="Pfam" id="PF26298">
    <property type="entry name" value="MurL_epimerase_C"/>
    <property type="match status" value="1"/>
</dbReference>
<dbReference type="UniPathway" id="UPA00219"/>
<dbReference type="InterPro" id="IPR058740">
    <property type="entry name" value="MurL_N"/>
</dbReference>
<comment type="similarity">
    <text evidence="1">Belongs to the MurL family.</text>
</comment>
<keyword evidence="1" id="KW-0132">Cell division</keyword>
<dbReference type="GO" id="GO:0008360">
    <property type="term" value="P:regulation of cell shape"/>
    <property type="evidence" value="ECO:0007669"/>
    <property type="project" value="UniProtKB-KW"/>
</dbReference>
<comment type="function">
    <text evidence="1">Cell wall formation. Catalyzes epimerization of the terminal L-glutamate in UDP-N-acetyl-alpha-D-muramoyl-L-alanyl-L-glutamate.</text>
</comment>
<keyword evidence="1" id="KW-0131">Cell cycle</keyword>
<evidence type="ECO:0000313" key="5">
    <source>
        <dbReference type="Proteomes" id="UP000193978"/>
    </source>
</evidence>
<sequence length="451" mass="49682">MKDEHGDFKILGWTPHEAEGRVELHYGYESGLRFCERVDFHAPLPRAGGLRQSFDAAVSALCALAGVSYYKAFVPERIVVEAPPLDASQRAFLRDLYLNGLGEFAVRNNLDLSDRARFVCSEPAAESVSAGPLHEPLPRRAAVLIGGGKDSLVSLEALRAGGEPMVLFAVNPKKPILDCAAASGLPFLKVTRTLDPALFALNEAGAYNGHVPITAIVSFIAIAAAFVHGFDAVVLSNERSANEATLEKDGVAVNHQFSKTSAAEAEIAHYVREHVSPTLEYFSLLRPLSELHIAQLFGKADRYDAAFTSCNRAFRLRAEAPSERWCSDCPKCRFTFLMLATTLPYERMIAIFGKNLLNEERQLSGYEELTGLSGHKPWECVGEIGESCAAVLKLAARAEWKDSVILRSLAPRLEPFSARLEDEWRRQLTPARDHSLPLRYERLLNAYLGPS</sequence>
<keyword evidence="1" id="KW-0573">Peptidoglycan synthesis</keyword>
<dbReference type="OrthoDB" id="9768152at2"/>
<dbReference type="GO" id="GO:0051301">
    <property type="term" value="P:cell division"/>
    <property type="evidence" value="ECO:0007669"/>
    <property type="project" value="UniProtKB-KW"/>
</dbReference>
<comment type="catalytic activity">
    <reaction evidence="1">
        <text>UDP-N-acetyl-alpha-D-muramoyl-L-alanyl-L-glutamate + ATP + H2O = UDP-N-acetyl-alpha-D-muramoyl-L-alanyl-D-glutamate + AMP + diphosphate + H(+)</text>
        <dbReference type="Rhea" id="RHEA:58812"/>
        <dbReference type="ChEBI" id="CHEBI:15377"/>
        <dbReference type="ChEBI" id="CHEBI:15378"/>
        <dbReference type="ChEBI" id="CHEBI:30616"/>
        <dbReference type="ChEBI" id="CHEBI:33019"/>
        <dbReference type="ChEBI" id="CHEBI:83900"/>
        <dbReference type="ChEBI" id="CHEBI:142725"/>
        <dbReference type="ChEBI" id="CHEBI:456215"/>
        <dbReference type="EC" id="5.1.1.23"/>
    </reaction>
</comment>
<evidence type="ECO:0000313" key="4">
    <source>
        <dbReference type="EMBL" id="ARN80150.1"/>
    </source>
</evidence>
<dbReference type="RefSeq" id="WP_085770206.1">
    <property type="nucleotide sequence ID" value="NZ_AP027149.1"/>
</dbReference>
<dbReference type="InterPro" id="IPR058741">
    <property type="entry name" value="MurL_C"/>
</dbReference>
<evidence type="ECO:0000256" key="1">
    <source>
        <dbReference type="HAMAP-Rule" id="MF_02209"/>
    </source>
</evidence>
<accession>A0A1W6MRB8</accession>
<dbReference type="EC" id="5.1.1.23" evidence="1"/>
<name>A0A1W6MRB8_9HYPH</name>
<dbReference type="GO" id="GO:0005737">
    <property type="term" value="C:cytoplasm"/>
    <property type="evidence" value="ECO:0007669"/>
    <property type="project" value="UniProtKB-UniRule"/>
</dbReference>
<dbReference type="GO" id="GO:0071555">
    <property type="term" value="P:cell wall organization"/>
    <property type="evidence" value="ECO:0007669"/>
    <property type="project" value="UniProtKB-KW"/>
</dbReference>
<feature type="domain" description="MurL C-terminal" evidence="2">
    <location>
        <begin position="307"/>
        <end position="415"/>
    </location>
</feature>
<dbReference type="AlphaFoldDB" id="A0A1W6MRB8"/>
<proteinExistence type="inferred from homology"/>
<dbReference type="KEGG" id="mbry:B1812_02580"/>